<feature type="region of interest" description="Disordered" evidence="5">
    <location>
        <begin position="1"/>
        <end position="22"/>
    </location>
</feature>
<dbReference type="UniPathway" id="UPA00848">
    <property type="reaction ID" value="UER00151"/>
</dbReference>
<dbReference type="GO" id="GO:0005525">
    <property type="term" value="F:GTP binding"/>
    <property type="evidence" value="ECO:0007669"/>
    <property type="project" value="TreeGrafter"/>
</dbReference>
<feature type="non-terminal residue" evidence="7">
    <location>
        <position position="107"/>
    </location>
</feature>
<dbReference type="GO" id="GO:0003934">
    <property type="term" value="F:GTP cyclohydrolase I activity"/>
    <property type="evidence" value="ECO:0007669"/>
    <property type="project" value="UniProtKB-EC"/>
</dbReference>
<keyword evidence="3" id="KW-0554">One-carbon metabolism</keyword>
<dbReference type="PANTHER" id="PTHR11109">
    <property type="entry name" value="GTP CYCLOHYDROLASE I"/>
    <property type="match status" value="1"/>
</dbReference>
<dbReference type="GO" id="GO:0005737">
    <property type="term" value="C:cytoplasm"/>
    <property type="evidence" value="ECO:0007669"/>
    <property type="project" value="TreeGrafter"/>
</dbReference>
<proteinExistence type="predicted"/>
<dbReference type="Gene3D" id="1.10.286.10">
    <property type="match status" value="1"/>
</dbReference>
<dbReference type="InterPro" id="IPR043133">
    <property type="entry name" value="GTP-CH-I_C/QueF"/>
</dbReference>
<comment type="pathway">
    <text evidence="1">Cofactor biosynthesis; 7,8-dihydroneopterin triphosphate biosynthesis; 7,8-dihydroneopterin triphosphate from GTP: step 1/1.</text>
</comment>
<dbReference type="InterPro" id="IPR043134">
    <property type="entry name" value="GTP-CH-I_N"/>
</dbReference>
<organism evidence="7">
    <name type="scientific">marine metagenome</name>
    <dbReference type="NCBI Taxonomy" id="408172"/>
    <lineage>
        <taxon>unclassified sequences</taxon>
        <taxon>metagenomes</taxon>
        <taxon>ecological metagenomes</taxon>
    </lineage>
</organism>
<dbReference type="InterPro" id="IPR018234">
    <property type="entry name" value="GTP_CycHdrlase_I_CS"/>
</dbReference>
<dbReference type="AlphaFoldDB" id="A0A383AEJ3"/>
<dbReference type="InterPro" id="IPR020602">
    <property type="entry name" value="GTP_CycHdrlase_I_dom"/>
</dbReference>
<dbReference type="PANTHER" id="PTHR11109:SF7">
    <property type="entry name" value="GTP CYCLOHYDROLASE 1"/>
    <property type="match status" value="1"/>
</dbReference>
<dbReference type="Pfam" id="PF01227">
    <property type="entry name" value="GTP_cyclohydroI"/>
    <property type="match status" value="1"/>
</dbReference>
<evidence type="ECO:0000259" key="6">
    <source>
        <dbReference type="Pfam" id="PF01227"/>
    </source>
</evidence>
<dbReference type="EMBL" id="UINC01191381">
    <property type="protein sequence ID" value="SVE06003.1"/>
    <property type="molecule type" value="Genomic_DNA"/>
</dbReference>
<feature type="domain" description="GTP cyclohydrolase I" evidence="6">
    <location>
        <begin position="31"/>
        <end position="107"/>
    </location>
</feature>
<dbReference type="Gene3D" id="3.30.1130.10">
    <property type="match status" value="1"/>
</dbReference>
<evidence type="ECO:0000256" key="4">
    <source>
        <dbReference type="ARBA" id="ARBA00022801"/>
    </source>
</evidence>
<dbReference type="EC" id="3.5.4.16" evidence="2"/>
<dbReference type="PROSITE" id="PS00859">
    <property type="entry name" value="GTP_CYCLOHYDROL_1_1"/>
    <property type="match status" value="1"/>
</dbReference>
<dbReference type="InterPro" id="IPR001474">
    <property type="entry name" value="GTP_CycHdrlase_I"/>
</dbReference>
<dbReference type="GO" id="GO:0046654">
    <property type="term" value="P:tetrahydrofolate biosynthetic process"/>
    <property type="evidence" value="ECO:0007669"/>
    <property type="project" value="InterPro"/>
</dbReference>
<reference evidence="7" key="1">
    <citation type="submission" date="2018-05" db="EMBL/GenBank/DDBJ databases">
        <authorList>
            <person name="Lanie J.A."/>
            <person name="Ng W.-L."/>
            <person name="Kazmierczak K.M."/>
            <person name="Andrzejewski T.M."/>
            <person name="Davidsen T.M."/>
            <person name="Wayne K.J."/>
            <person name="Tettelin H."/>
            <person name="Glass J.I."/>
            <person name="Rusch D."/>
            <person name="Podicherti R."/>
            <person name="Tsui H.-C.T."/>
            <person name="Winkler M.E."/>
        </authorList>
    </citation>
    <scope>NUCLEOTIDE SEQUENCE</scope>
</reference>
<dbReference type="SUPFAM" id="SSF55620">
    <property type="entry name" value="Tetrahydrobiopterin biosynthesis enzymes-like"/>
    <property type="match status" value="1"/>
</dbReference>
<evidence type="ECO:0000256" key="1">
    <source>
        <dbReference type="ARBA" id="ARBA00005080"/>
    </source>
</evidence>
<evidence type="ECO:0000313" key="7">
    <source>
        <dbReference type="EMBL" id="SVE06003.1"/>
    </source>
</evidence>
<protein>
    <recommendedName>
        <fullName evidence="2">GTP cyclohydrolase I</fullName>
        <ecNumber evidence="2">3.5.4.16</ecNumber>
    </recommendedName>
</protein>
<accession>A0A383AEJ3</accession>
<sequence length="107" mass="12209">MTKHESDTELTPIKPLRSEADIGTVTREDAEAAVRTLIEWIGENPDREGLLGTPGRVARAYRELFSGYGDDPKEILRRTFEEVDGYDEMVVLRDIRFASHCEHHILP</sequence>
<name>A0A383AEJ3_9ZZZZ</name>
<keyword evidence="4" id="KW-0378">Hydrolase</keyword>
<evidence type="ECO:0000256" key="2">
    <source>
        <dbReference type="ARBA" id="ARBA00012715"/>
    </source>
</evidence>
<dbReference type="FunFam" id="1.10.286.10:FF:000001">
    <property type="entry name" value="GTP cyclohydrolase 1"/>
    <property type="match status" value="1"/>
</dbReference>
<evidence type="ECO:0000256" key="5">
    <source>
        <dbReference type="SAM" id="MobiDB-lite"/>
    </source>
</evidence>
<gene>
    <name evidence="7" type="ORF">METZ01_LOCUS458857</name>
</gene>
<dbReference type="GO" id="GO:0006730">
    <property type="term" value="P:one-carbon metabolic process"/>
    <property type="evidence" value="ECO:0007669"/>
    <property type="project" value="UniProtKB-KW"/>
</dbReference>
<dbReference type="GO" id="GO:0006729">
    <property type="term" value="P:tetrahydrobiopterin biosynthetic process"/>
    <property type="evidence" value="ECO:0007669"/>
    <property type="project" value="TreeGrafter"/>
</dbReference>
<dbReference type="GO" id="GO:0008270">
    <property type="term" value="F:zinc ion binding"/>
    <property type="evidence" value="ECO:0007669"/>
    <property type="project" value="TreeGrafter"/>
</dbReference>
<evidence type="ECO:0000256" key="3">
    <source>
        <dbReference type="ARBA" id="ARBA00022563"/>
    </source>
</evidence>